<keyword evidence="3" id="KW-0808">Transferase</keyword>
<dbReference type="STRING" id="1385511.GCA_000425225_01352"/>
<dbReference type="GO" id="GO:0032259">
    <property type="term" value="P:methylation"/>
    <property type="evidence" value="ECO:0007669"/>
    <property type="project" value="UniProtKB-KW"/>
</dbReference>
<dbReference type="OrthoDB" id="43862at2"/>
<dbReference type="SUPFAM" id="SSF53335">
    <property type="entry name" value="S-adenosyl-L-methionine-dependent methyltransferases"/>
    <property type="match status" value="1"/>
</dbReference>
<evidence type="ECO:0000313" key="6">
    <source>
        <dbReference type="Proteomes" id="UP000030403"/>
    </source>
</evidence>
<dbReference type="InterPro" id="IPR051052">
    <property type="entry name" value="Diverse_substrate_MTase"/>
</dbReference>
<comment type="caution">
    <text evidence="5">The sequence shown here is derived from an EMBL/GenBank/DDBJ whole genome shotgun (WGS) entry which is preliminary data.</text>
</comment>
<dbReference type="CDD" id="cd02440">
    <property type="entry name" value="AdoMet_MTases"/>
    <property type="match status" value="1"/>
</dbReference>
<dbReference type="InterPro" id="IPR013216">
    <property type="entry name" value="Methyltransf_11"/>
</dbReference>
<comment type="similarity">
    <text evidence="1">Belongs to the methyltransferase superfamily.</text>
</comment>
<dbReference type="eggNOG" id="COG2226">
    <property type="taxonomic scope" value="Bacteria"/>
</dbReference>
<name>A0A0A5GE75_9BACI</name>
<evidence type="ECO:0000313" key="5">
    <source>
        <dbReference type="EMBL" id="KGX91491.1"/>
    </source>
</evidence>
<dbReference type="PANTHER" id="PTHR44942:SF4">
    <property type="entry name" value="METHYLTRANSFERASE TYPE 11 DOMAIN-CONTAINING PROTEIN"/>
    <property type="match status" value="1"/>
</dbReference>
<protein>
    <submittedName>
        <fullName evidence="5">Methylase</fullName>
    </submittedName>
</protein>
<evidence type="ECO:0000256" key="3">
    <source>
        <dbReference type="ARBA" id="ARBA00022679"/>
    </source>
</evidence>
<dbReference type="InterPro" id="IPR029063">
    <property type="entry name" value="SAM-dependent_MTases_sf"/>
</dbReference>
<evidence type="ECO:0000259" key="4">
    <source>
        <dbReference type="Pfam" id="PF08241"/>
    </source>
</evidence>
<proteinExistence type="inferred from homology"/>
<gene>
    <name evidence="5" type="ORF">N783_08020</name>
</gene>
<dbReference type="AlphaFoldDB" id="A0A0A5GE75"/>
<keyword evidence="6" id="KW-1185">Reference proteome</keyword>
<dbReference type="Gene3D" id="3.40.50.150">
    <property type="entry name" value="Vaccinia Virus protein VP39"/>
    <property type="match status" value="1"/>
</dbReference>
<accession>A0A0A5GE75</accession>
<feature type="domain" description="Methyltransferase type 11" evidence="4">
    <location>
        <begin position="47"/>
        <end position="141"/>
    </location>
</feature>
<organism evidence="5 6">
    <name type="scientific">Pontibacillus marinus BH030004 = DSM 16465</name>
    <dbReference type="NCBI Taxonomy" id="1385511"/>
    <lineage>
        <taxon>Bacteria</taxon>
        <taxon>Bacillati</taxon>
        <taxon>Bacillota</taxon>
        <taxon>Bacilli</taxon>
        <taxon>Bacillales</taxon>
        <taxon>Bacillaceae</taxon>
        <taxon>Pontibacillus</taxon>
    </lineage>
</organism>
<dbReference type="GO" id="GO:0008757">
    <property type="term" value="F:S-adenosylmethionine-dependent methyltransferase activity"/>
    <property type="evidence" value="ECO:0007669"/>
    <property type="project" value="InterPro"/>
</dbReference>
<sequence>MTDAKQRVQETFSKNAEKYVTSNTHAKGKDLALMVEWSEPNSDWISLDIATGGGHVAKTFSPHVNKVVASDLTKEMLENTASHLGEYKNISYEVADAEQLPFSDQSFDLITCRIASHHFPNPKSFIREVSRVLKQDGKFIMIDNVAPEETELADFMNTLENMRDTSHVRCLPVSEWQKLCKKYHLHVLKSRTRKKTFDFHDWVNRTVEDESTKQKVSSYLRDADPTMKDYFQIKETPEDIEAFSIDEWMVLCEKLPTT</sequence>
<dbReference type="Pfam" id="PF08241">
    <property type="entry name" value="Methyltransf_11"/>
    <property type="match status" value="1"/>
</dbReference>
<dbReference type="EMBL" id="AVPF01000002">
    <property type="protein sequence ID" value="KGX91491.1"/>
    <property type="molecule type" value="Genomic_DNA"/>
</dbReference>
<evidence type="ECO:0000256" key="2">
    <source>
        <dbReference type="ARBA" id="ARBA00022603"/>
    </source>
</evidence>
<dbReference type="RefSeq" id="WP_027445700.1">
    <property type="nucleotide sequence ID" value="NZ_AULJ01000013.1"/>
</dbReference>
<keyword evidence="2 5" id="KW-0489">Methyltransferase</keyword>
<dbReference type="PANTHER" id="PTHR44942">
    <property type="entry name" value="METHYLTRANSF_11 DOMAIN-CONTAINING PROTEIN"/>
    <property type="match status" value="1"/>
</dbReference>
<evidence type="ECO:0000256" key="1">
    <source>
        <dbReference type="ARBA" id="ARBA00008361"/>
    </source>
</evidence>
<dbReference type="Proteomes" id="UP000030403">
    <property type="component" value="Unassembled WGS sequence"/>
</dbReference>
<reference evidence="5 6" key="1">
    <citation type="submission" date="2013-08" db="EMBL/GenBank/DDBJ databases">
        <authorList>
            <person name="Huang J."/>
            <person name="Wang G."/>
        </authorList>
    </citation>
    <scope>NUCLEOTIDE SEQUENCE [LARGE SCALE GENOMIC DNA]</scope>
    <source>
        <strain evidence="5 6">BH030004</strain>
    </source>
</reference>